<dbReference type="PANTHER" id="PTHR47784:SF5">
    <property type="entry name" value="STEROL UPTAKE CONTROL PROTEIN 2"/>
    <property type="match status" value="1"/>
</dbReference>
<dbReference type="EMBL" id="JAGTJR010000001">
    <property type="protein sequence ID" value="KAH7064767.1"/>
    <property type="molecule type" value="Genomic_DNA"/>
</dbReference>
<name>A0ABQ8GWP3_9PEZI</name>
<dbReference type="CDD" id="cd00067">
    <property type="entry name" value="GAL4"/>
    <property type="match status" value="1"/>
</dbReference>
<dbReference type="PANTHER" id="PTHR47784">
    <property type="entry name" value="STEROL UPTAKE CONTROL PROTEIN 2"/>
    <property type="match status" value="1"/>
</dbReference>
<feature type="domain" description="Zn(2)-C6 fungal-type" evidence="3">
    <location>
        <begin position="12"/>
        <end position="41"/>
    </location>
</feature>
<evidence type="ECO:0000256" key="2">
    <source>
        <dbReference type="SAM" id="MobiDB-lite"/>
    </source>
</evidence>
<gene>
    <name evidence="4" type="ORF">B0J12DRAFT_11247</name>
</gene>
<dbReference type="InterPro" id="IPR036864">
    <property type="entry name" value="Zn2-C6_fun-type_DNA-bd_sf"/>
</dbReference>
<feature type="compositionally biased region" description="Low complexity" evidence="2">
    <location>
        <begin position="88"/>
        <end position="100"/>
    </location>
</feature>
<dbReference type="Proteomes" id="UP000774617">
    <property type="component" value="Unassembled WGS sequence"/>
</dbReference>
<proteinExistence type="predicted"/>
<dbReference type="Pfam" id="PF00172">
    <property type="entry name" value="Zn_clus"/>
    <property type="match status" value="1"/>
</dbReference>
<protein>
    <recommendedName>
        <fullName evidence="3">Zn(2)-C6 fungal-type domain-containing protein</fullName>
    </recommendedName>
</protein>
<feature type="compositionally biased region" description="Low complexity" evidence="2">
    <location>
        <begin position="53"/>
        <end position="67"/>
    </location>
</feature>
<feature type="compositionally biased region" description="Low complexity" evidence="2">
    <location>
        <begin position="110"/>
        <end position="120"/>
    </location>
</feature>
<dbReference type="SUPFAM" id="SSF57701">
    <property type="entry name" value="Zn2/Cys6 DNA-binding domain"/>
    <property type="match status" value="1"/>
</dbReference>
<dbReference type="Gene3D" id="4.10.240.10">
    <property type="entry name" value="Zn(2)-C6 fungal-type DNA-binding domain"/>
    <property type="match status" value="1"/>
</dbReference>
<dbReference type="InterPro" id="IPR021858">
    <property type="entry name" value="Fun_TF"/>
</dbReference>
<evidence type="ECO:0000313" key="5">
    <source>
        <dbReference type="Proteomes" id="UP000774617"/>
    </source>
</evidence>
<dbReference type="PROSITE" id="PS00463">
    <property type="entry name" value="ZN2_CY6_FUNGAL_1"/>
    <property type="match status" value="1"/>
</dbReference>
<feature type="region of interest" description="Disordered" evidence="2">
    <location>
        <begin position="43"/>
        <end position="120"/>
    </location>
</feature>
<reference evidence="4 5" key="1">
    <citation type="journal article" date="2021" name="Nat. Commun.">
        <title>Genetic determinants of endophytism in the Arabidopsis root mycobiome.</title>
        <authorList>
            <person name="Mesny F."/>
            <person name="Miyauchi S."/>
            <person name="Thiergart T."/>
            <person name="Pickel B."/>
            <person name="Atanasova L."/>
            <person name="Karlsson M."/>
            <person name="Huettel B."/>
            <person name="Barry K.W."/>
            <person name="Haridas S."/>
            <person name="Chen C."/>
            <person name="Bauer D."/>
            <person name="Andreopoulos W."/>
            <person name="Pangilinan J."/>
            <person name="LaButti K."/>
            <person name="Riley R."/>
            <person name="Lipzen A."/>
            <person name="Clum A."/>
            <person name="Drula E."/>
            <person name="Henrissat B."/>
            <person name="Kohler A."/>
            <person name="Grigoriev I.V."/>
            <person name="Martin F.M."/>
            <person name="Hacquard S."/>
        </authorList>
    </citation>
    <scope>NUCLEOTIDE SEQUENCE [LARGE SCALE GENOMIC DNA]</scope>
    <source>
        <strain evidence="4 5">MPI-SDFR-AT-0080</strain>
    </source>
</reference>
<keyword evidence="1" id="KW-0539">Nucleus</keyword>
<dbReference type="InterPro" id="IPR053157">
    <property type="entry name" value="Sterol_Uptake_Regulator"/>
</dbReference>
<organism evidence="4 5">
    <name type="scientific">Macrophomina phaseolina</name>
    <dbReference type="NCBI Taxonomy" id="35725"/>
    <lineage>
        <taxon>Eukaryota</taxon>
        <taxon>Fungi</taxon>
        <taxon>Dikarya</taxon>
        <taxon>Ascomycota</taxon>
        <taxon>Pezizomycotina</taxon>
        <taxon>Dothideomycetes</taxon>
        <taxon>Dothideomycetes incertae sedis</taxon>
        <taxon>Botryosphaeriales</taxon>
        <taxon>Botryosphaeriaceae</taxon>
        <taxon>Macrophomina</taxon>
    </lineage>
</organism>
<evidence type="ECO:0000313" key="4">
    <source>
        <dbReference type="EMBL" id="KAH7064767.1"/>
    </source>
</evidence>
<dbReference type="Pfam" id="PF11951">
    <property type="entry name" value="Fungal_trans_2"/>
    <property type="match status" value="1"/>
</dbReference>
<dbReference type="SMART" id="SM00066">
    <property type="entry name" value="GAL4"/>
    <property type="match status" value="1"/>
</dbReference>
<accession>A0ABQ8GWP3</accession>
<evidence type="ECO:0000259" key="3">
    <source>
        <dbReference type="PROSITE" id="PS50048"/>
    </source>
</evidence>
<evidence type="ECO:0000256" key="1">
    <source>
        <dbReference type="ARBA" id="ARBA00023242"/>
    </source>
</evidence>
<sequence>MPRLGHKKSRNGCVQCKRRRVKCDEQRPCNHCARHGVECSLTLQDAPPPPVPQQASSSASHASSDSPTNPASQSIIFSNQSDRERLKSVTSSSKSQSSESSKNEQALTWPAAPQPAADQNPFNMLSRAIHERDIMGRFTDSVAPMDWQRDLQLLHHFSTYTALSMSEMDSIRRCYQITYPRVGYASKAVMHGILGVAALHLAHLYVDQRPKWLVVSTNHQNRAISGFRLTLPTITPENCDELYTLSSLTTMLRCAALPFPSDPRQPDPIDDTCEVFMLMRGVNEILKTSYVWVMQGPISAMLVPERLGEFIPFESTDLLPLDEFGIQDHFDALKDLAFHDSFDPAIHKTLLQSVASLSNCFRQIMVQPPDREPGLLLIWPVRVTPEFIFLIRQRHPAALILLAHYCIVFHNHANFWWLGDRGQRCVHAIAEQIEPEWRDYLHWPLEYVSDDGNIGKPGVV</sequence>
<feature type="compositionally biased region" description="Polar residues" evidence="2">
    <location>
        <begin position="68"/>
        <end position="80"/>
    </location>
</feature>
<comment type="caution">
    <text evidence="4">The sequence shown here is derived from an EMBL/GenBank/DDBJ whole genome shotgun (WGS) entry which is preliminary data.</text>
</comment>
<dbReference type="InterPro" id="IPR001138">
    <property type="entry name" value="Zn2Cys6_DnaBD"/>
</dbReference>
<keyword evidence="5" id="KW-1185">Reference proteome</keyword>
<dbReference type="PROSITE" id="PS50048">
    <property type="entry name" value="ZN2_CY6_FUNGAL_2"/>
    <property type="match status" value="1"/>
</dbReference>